<dbReference type="InterPro" id="IPR010869">
    <property type="entry name" value="DUF1501"/>
</dbReference>
<evidence type="ECO:0000313" key="2">
    <source>
        <dbReference type="Proteomes" id="UP000249577"/>
    </source>
</evidence>
<comment type="caution">
    <text evidence="1">The sequence shown here is derived from an EMBL/GenBank/DDBJ whole genome shotgun (WGS) entry which is preliminary data.</text>
</comment>
<dbReference type="EMBL" id="QFPN01000002">
    <property type="protein sequence ID" value="PZQ18012.1"/>
    <property type="molecule type" value="Genomic_DNA"/>
</dbReference>
<dbReference type="Proteomes" id="UP000249577">
    <property type="component" value="Unassembled WGS sequence"/>
</dbReference>
<evidence type="ECO:0000313" key="1">
    <source>
        <dbReference type="EMBL" id="PZQ18012.1"/>
    </source>
</evidence>
<dbReference type="PANTHER" id="PTHR43737:SF1">
    <property type="entry name" value="DUF1501 DOMAIN-CONTAINING PROTEIN"/>
    <property type="match status" value="1"/>
</dbReference>
<dbReference type="PANTHER" id="PTHR43737">
    <property type="entry name" value="BLL7424 PROTEIN"/>
    <property type="match status" value="1"/>
</dbReference>
<dbReference type="AlphaFoldDB" id="A0A2W5KM28"/>
<sequence>MLGVTAGLFSWGCMPRIASAATTDPRLLVVILRGGMDGLSTVAPYGEGNVYVEGRGELYIRSDELIKLKDKKHSNFFGLHPSLKAFGGMYAGGDAAIVHAASVPLWARSHFDCQDNLENGLPGLAVSKTGWLNRLLAALPSGEPVRARGAIEIGSAPLILRGAEPVLGWSASALEHVADPTLYLIRTLYKQNDRELYDNLELGLKSQRFAEGLGPQPDGLTDLQVGFLGAGRLLASPVGPRIATLSVSGWDTHTDQGGVEGELADSLTLLDDGLSLFRTTIGDVWSQTVVLIVTEFGRMVANNGNHGSDHGVGTVALLAGGAVRGGKIHAKWPGLASSQLLDKRDLRPTTDLRSVFKGVLREHLDVPSAIVESSIFPDSVNVKPLTGLIKGA</sequence>
<reference evidence="1 2" key="1">
    <citation type="submission" date="2017-08" db="EMBL/GenBank/DDBJ databases">
        <title>Infants hospitalized years apart are colonized by the same room-sourced microbial strains.</title>
        <authorList>
            <person name="Brooks B."/>
            <person name="Olm M.R."/>
            <person name="Firek B.A."/>
            <person name="Baker R."/>
            <person name="Thomas B.C."/>
            <person name="Morowitz M.J."/>
            <person name="Banfield J.F."/>
        </authorList>
    </citation>
    <scope>NUCLEOTIDE SEQUENCE [LARGE SCALE GENOMIC DNA]</scope>
    <source>
        <strain evidence="1">S2_005_003_R2_43</strain>
    </source>
</reference>
<protein>
    <recommendedName>
        <fullName evidence="3">DUF1501 domain-containing protein</fullName>
    </recommendedName>
</protein>
<organism evidence="1 2">
    <name type="scientific">Ancylobacter novellus</name>
    <name type="common">Thiobacillus novellus</name>
    <dbReference type="NCBI Taxonomy" id="921"/>
    <lineage>
        <taxon>Bacteria</taxon>
        <taxon>Pseudomonadati</taxon>
        <taxon>Pseudomonadota</taxon>
        <taxon>Alphaproteobacteria</taxon>
        <taxon>Hyphomicrobiales</taxon>
        <taxon>Xanthobacteraceae</taxon>
        <taxon>Ancylobacter</taxon>
    </lineage>
</organism>
<name>A0A2W5KM28_ANCNO</name>
<proteinExistence type="predicted"/>
<gene>
    <name evidence="1" type="ORF">DI565_04675</name>
</gene>
<accession>A0A2W5KM28</accession>
<dbReference type="Pfam" id="PF07394">
    <property type="entry name" value="DUF1501"/>
    <property type="match status" value="1"/>
</dbReference>
<evidence type="ECO:0008006" key="3">
    <source>
        <dbReference type="Google" id="ProtNLM"/>
    </source>
</evidence>